<protein>
    <submittedName>
        <fullName evidence="1">Uncharacterized protein</fullName>
    </submittedName>
</protein>
<gene>
    <name evidence="1" type="ORF">UFOVP192_8</name>
</gene>
<dbReference type="EMBL" id="LR798232">
    <property type="protein sequence ID" value="CAB5212339.1"/>
    <property type="molecule type" value="Genomic_DNA"/>
</dbReference>
<accession>A0A6J7WED4</accession>
<reference evidence="1" key="1">
    <citation type="submission" date="2020-05" db="EMBL/GenBank/DDBJ databases">
        <authorList>
            <person name="Chiriac C."/>
            <person name="Salcher M."/>
            <person name="Ghai R."/>
            <person name="Kavagutti S V."/>
        </authorList>
    </citation>
    <scope>NUCLEOTIDE SEQUENCE</scope>
</reference>
<organism evidence="1">
    <name type="scientific">uncultured Caudovirales phage</name>
    <dbReference type="NCBI Taxonomy" id="2100421"/>
    <lineage>
        <taxon>Viruses</taxon>
        <taxon>Duplodnaviria</taxon>
        <taxon>Heunggongvirae</taxon>
        <taxon>Uroviricota</taxon>
        <taxon>Caudoviricetes</taxon>
        <taxon>Peduoviridae</taxon>
        <taxon>Maltschvirus</taxon>
        <taxon>Maltschvirus maltsch</taxon>
    </lineage>
</organism>
<proteinExistence type="predicted"/>
<evidence type="ECO:0000313" key="1">
    <source>
        <dbReference type="EMBL" id="CAB5212339.1"/>
    </source>
</evidence>
<name>A0A6J7WED4_9CAUD</name>
<sequence length="95" mass="11044">MNRHDAYYEPNDYDDRTDEIEGRAWELIKPGAKWDYRTSSAIAEALSEMGVDDDKALQDVINTGDYEKIGRKVMMMALEYYEQFALHSAENEIND</sequence>